<dbReference type="Proteomes" id="UP000187417">
    <property type="component" value="Unassembled WGS sequence"/>
</dbReference>
<keyword evidence="1" id="KW-0472">Membrane</keyword>
<proteinExistence type="predicted"/>
<sequence>MIKSIKTGIILLAALLLAWLLPWCYAFVFASPSWSPFTLYSCVTHGFASVDFDRENNVAGRDLQGNTYTQQQFDSILPTFYYRQLAAEGRFPSEIEGVAVESRDVERTNFMFRTSPGEINRRRPTVYQLLESMPDRIDLEPATDVFRITGEGIEFVDMETNTIDQKKSAAFTKVLRDKGFSFPARVVSGNPSTRKRYDNGYLLVDDALRVYHMKQVRGRPFVRRTDVADSLQIGQIFVTEFADRKSLGFLVDSEKRFYTLGAEDYKLHEIPVGKFGPTRENMMIIGDMFYWTVTIQGAESKRYVAVNARDYSLADEYRPEEKPQAWAEYAKYLFPFELSFTSPLDGYVKPRIAEVSFQALWLGLVLGAFYALIRRRSPGGRLWQTVGVVLFGLFLFVPLLVFGTAKR</sequence>
<dbReference type="EMBL" id="MNQH01000043">
    <property type="protein sequence ID" value="OKY93170.1"/>
    <property type="molecule type" value="Genomic_DNA"/>
</dbReference>
<dbReference type="RefSeq" id="WP_015547715.1">
    <property type="nucleotide sequence ID" value="NZ_CAMQOD010000050.1"/>
</dbReference>
<reference evidence="2 3" key="1">
    <citation type="journal article" date="2016" name="Nat. Biotechnol.">
        <title>Measurement of bacterial replication rates in microbial communities.</title>
        <authorList>
            <person name="Brown C.T."/>
            <person name="Olm M.R."/>
            <person name="Thomas B.C."/>
            <person name="Banfield J.F."/>
        </authorList>
    </citation>
    <scope>NUCLEOTIDE SEQUENCE [LARGE SCALE GENOMIC DNA]</scope>
    <source>
        <strain evidence="2">CAG:67_53_122</strain>
    </source>
</reference>
<dbReference type="AlphaFoldDB" id="A0A1Q6F2W7"/>
<comment type="caution">
    <text evidence="2">The sequence shown here is derived from an EMBL/GenBank/DDBJ whole genome shotgun (WGS) entry which is preliminary data.</text>
</comment>
<name>A0A1Q6F2W7_9BACT</name>
<dbReference type="STRING" id="28117.BHV66_09875"/>
<gene>
    <name evidence="2" type="ORF">BHV66_09875</name>
</gene>
<feature type="transmembrane region" description="Helical" evidence="1">
    <location>
        <begin position="385"/>
        <end position="405"/>
    </location>
</feature>
<keyword evidence="1" id="KW-1133">Transmembrane helix</keyword>
<protein>
    <submittedName>
        <fullName evidence="2">DUF4857 domain-containing protein</fullName>
    </submittedName>
</protein>
<dbReference type="InterPro" id="IPR032333">
    <property type="entry name" value="DUF4857"/>
</dbReference>
<dbReference type="GeneID" id="59809494"/>
<accession>A0A1Q6F2W7</accession>
<feature type="transmembrane region" description="Helical" evidence="1">
    <location>
        <begin position="355"/>
        <end position="373"/>
    </location>
</feature>
<evidence type="ECO:0000313" key="3">
    <source>
        <dbReference type="Proteomes" id="UP000187417"/>
    </source>
</evidence>
<keyword evidence="1" id="KW-0812">Transmembrane</keyword>
<dbReference type="Pfam" id="PF16149">
    <property type="entry name" value="DUF4857"/>
    <property type="match status" value="1"/>
</dbReference>
<evidence type="ECO:0000313" key="2">
    <source>
        <dbReference type="EMBL" id="OKY93170.1"/>
    </source>
</evidence>
<organism evidence="2 3">
    <name type="scientific">Alistipes putredinis</name>
    <dbReference type="NCBI Taxonomy" id="28117"/>
    <lineage>
        <taxon>Bacteria</taxon>
        <taxon>Pseudomonadati</taxon>
        <taxon>Bacteroidota</taxon>
        <taxon>Bacteroidia</taxon>
        <taxon>Bacteroidales</taxon>
        <taxon>Rikenellaceae</taxon>
        <taxon>Alistipes</taxon>
    </lineage>
</organism>
<evidence type="ECO:0000256" key="1">
    <source>
        <dbReference type="SAM" id="Phobius"/>
    </source>
</evidence>